<dbReference type="EMBL" id="CAJOBG010000708">
    <property type="protein sequence ID" value="CAF3847961.1"/>
    <property type="molecule type" value="Genomic_DNA"/>
</dbReference>
<dbReference type="Proteomes" id="UP000663866">
    <property type="component" value="Unassembled WGS sequence"/>
</dbReference>
<reference evidence="3" key="1">
    <citation type="submission" date="2021-02" db="EMBL/GenBank/DDBJ databases">
        <authorList>
            <person name="Nowell W R."/>
        </authorList>
    </citation>
    <scope>NUCLEOTIDE SEQUENCE</scope>
</reference>
<evidence type="ECO:0000313" key="3">
    <source>
        <dbReference type="EMBL" id="CAF2186220.1"/>
    </source>
</evidence>
<dbReference type="EMBL" id="CAJNRF010005895">
    <property type="protein sequence ID" value="CAF2076076.1"/>
    <property type="molecule type" value="Genomic_DNA"/>
</dbReference>
<name>A0A816ZA66_9BILA</name>
<evidence type="ECO:0000313" key="7">
    <source>
        <dbReference type="Proteomes" id="UP000663866"/>
    </source>
</evidence>
<dbReference type="AlphaFoldDB" id="A0A816ZA66"/>
<gene>
    <name evidence="2" type="ORF">MBJ925_LOCUS27304</name>
    <name evidence="5" type="ORF">OVN521_LOCUS6679</name>
    <name evidence="6" type="ORF">SMN809_LOCUS17718</name>
    <name evidence="4" type="ORF">UXM345_LOCUS2884</name>
    <name evidence="1" type="ORF">WKI299_LOCUS15170</name>
    <name evidence="3" type="ORF">XDN619_LOCUS32033</name>
</gene>
<evidence type="ECO:0000313" key="8">
    <source>
        <dbReference type="Proteomes" id="UP000663887"/>
    </source>
</evidence>
<dbReference type="Proteomes" id="UP000663856">
    <property type="component" value="Unassembled WGS sequence"/>
</dbReference>
<accession>A0A816ZA66</accession>
<dbReference type="EMBL" id="CAJOBF010000180">
    <property type="protein sequence ID" value="CAF3766726.1"/>
    <property type="molecule type" value="Genomic_DNA"/>
</dbReference>
<dbReference type="EMBL" id="CAJNRG010015908">
    <property type="protein sequence ID" value="CAF2186220.1"/>
    <property type="molecule type" value="Genomic_DNA"/>
</dbReference>
<dbReference type="Proteomes" id="UP000663887">
    <property type="component" value="Unassembled WGS sequence"/>
</dbReference>
<organism evidence="3 8">
    <name type="scientific">Rotaria magnacalcarata</name>
    <dbReference type="NCBI Taxonomy" id="392030"/>
    <lineage>
        <taxon>Eukaryota</taxon>
        <taxon>Metazoa</taxon>
        <taxon>Spiralia</taxon>
        <taxon>Gnathifera</taxon>
        <taxon>Rotifera</taxon>
        <taxon>Eurotatoria</taxon>
        <taxon>Bdelloidea</taxon>
        <taxon>Philodinida</taxon>
        <taxon>Philodinidae</taxon>
        <taxon>Rotaria</taxon>
    </lineage>
</organism>
<evidence type="ECO:0000313" key="6">
    <source>
        <dbReference type="EMBL" id="CAF4109097.1"/>
    </source>
</evidence>
<dbReference type="Proteomes" id="UP000663824">
    <property type="component" value="Unassembled WGS sequence"/>
</dbReference>
<proteinExistence type="predicted"/>
<comment type="caution">
    <text evidence="3">The sequence shown here is derived from an EMBL/GenBank/DDBJ whole genome shotgun (WGS) entry which is preliminary data.</text>
</comment>
<dbReference type="Proteomes" id="UP000663842">
    <property type="component" value="Unassembled WGS sequence"/>
</dbReference>
<protein>
    <submittedName>
        <fullName evidence="3">Uncharacterized protein</fullName>
    </submittedName>
</protein>
<evidence type="ECO:0000313" key="1">
    <source>
        <dbReference type="EMBL" id="CAF2076076.1"/>
    </source>
</evidence>
<dbReference type="Proteomes" id="UP000676336">
    <property type="component" value="Unassembled WGS sequence"/>
</dbReference>
<keyword evidence="7" id="KW-1185">Reference proteome</keyword>
<evidence type="ECO:0000313" key="2">
    <source>
        <dbReference type="EMBL" id="CAF2129288.1"/>
    </source>
</evidence>
<evidence type="ECO:0000313" key="5">
    <source>
        <dbReference type="EMBL" id="CAF3847961.1"/>
    </source>
</evidence>
<dbReference type="EMBL" id="CAJNRE010014617">
    <property type="protein sequence ID" value="CAF2129288.1"/>
    <property type="molecule type" value="Genomic_DNA"/>
</dbReference>
<evidence type="ECO:0000313" key="4">
    <source>
        <dbReference type="EMBL" id="CAF3766726.1"/>
    </source>
</evidence>
<sequence length="550" mass="64286">MNVTAADDSMVIQVEPKYESEEQSNGERIDGYGIHNFSFIPIKVEPITCSTSSSLSNSMIQSVDGVTYQSKTLNNLSMNNNNRRWKILPKFPSENIDEQASNHLLLTNIPLTELSLLELCRRQHDFSDIVCYENCTHDAITTRDTELLHQLLIELSQQWRVQLPILICNYELMASSMYQLSLEDFVLKLPSFQLTLNEWKFALEFYLQMDVDCFFLKTCSFRESTPRSMDYISYIENEGLFCIDPPEARYGMKPCQDLQCFICHLSPNRISYDLPTVTFTDHQIHKFSNDYQVILNCDVTCSSTNVIYTLTCPCLKYEYIGRTKESFYKRLSDHRFKCLRVMRESILGEHVVHYFGQSSSFNTDKISTYNSMDLYRHIGHCDVALQTFLNLCPTYWCLIPMTNEEADMDDHRCKTVDTSQSHLQTSIHQNLNPYVKQENEIRDDNTTYLCMQYLPRPPQDFRFSKRQHQEQYHFFKNKLDCLPFAQCLDIYSARIVIALPDNCSSELSHFVQALLVTHSESKLNTYTAQIPSHFEHCVDWCRFLCRPSYQ</sequence>
<dbReference type="EMBL" id="CAJOBI010008296">
    <property type="protein sequence ID" value="CAF4109097.1"/>
    <property type="molecule type" value="Genomic_DNA"/>
</dbReference>